<evidence type="ECO:0000313" key="2">
    <source>
        <dbReference type="Proteomes" id="UP000265520"/>
    </source>
</evidence>
<organism evidence="1 2">
    <name type="scientific">Trifolium medium</name>
    <dbReference type="NCBI Taxonomy" id="97028"/>
    <lineage>
        <taxon>Eukaryota</taxon>
        <taxon>Viridiplantae</taxon>
        <taxon>Streptophyta</taxon>
        <taxon>Embryophyta</taxon>
        <taxon>Tracheophyta</taxon>
        <taxon>Spermatophyta</taxon>
        <taxon>Magnoliopsida</taxon>
        <taxon>eudicotyledons</taxon>
        <taxon>Gunneridae</taxon>
        <taxon>Pentapetalae</taxon>
        <taxon>rosids</taxon>
        <taxon>fabids</taxon>
        <taxon>Fabales</taxon>
        <taxon>Fabaceae</taxon>
        <taxon>Papilionoideae</taxon>
        <taxon>50 kb inversion clade</taxon>
        <taxon>NPAAA clade</taxon>
        <taxon>Hologalegina</taxon>
        <taxon>IRL clade</taxon>
        <taxon>Trifolieae</taxon>
        <taxon>Trifolium</taxon>
    </lineage>
</organism>
<sequence>NSLSTMASDPSCGQCLRINQFNIDIDYVPTRRMFEDNNRKILIRQHAVSVIAKVTR</sequence>
<name>A0A392R0K4_9FABA</name>
<dbReference type="AlphaFoldDB" id="A0A392R0K4"/>
<comment type="caution">
    <text evidence="1">The sequence shown here is derived from an EMBL/GenBank/DDBJ whole genome shotgun (WGS) entry which is preliminary data.</text>
</comment>
<dbReference type="EMBL" id="LXQA010171922">
    <property type="protein sequence ID" value="MCI29346.1"/>
    <property type="molecule type" value="Genomic_DNA"/>
</dbReference>
<reference evidence="1 2" key="1">
    <citation type="journal article" date="2018" name="Front. Plant Sci.">
        <title>Red Clover (Trifolium pratense) and Zigzag Clover (T. medium) - A Picture of Genomic Similarities and Differences.</title>
        <authorList>
            <person name="Dluhosova J."/>
            <person name="Istvanek J."/>
            <person name="Nedelnik J."/>
            <person name="Repkova J."/>
        </authorList>
    </citation>
    <scope>NUCLEOTIDE SEQUENCE [LARGE SCALE GENOMIC DNA]</scope>
    <source>
        <strain evidence="2">cv. 10/8</strain>
        <tissue evidence="1">Leaf</tissue>
    </source>
</reference>
<accession>A0A392R0K4</accession>
<dbReference type="Proteomes" id="UP000265520">
    <property type="component" value="Unassembled WGS sequence"/>
</dbReference>
<evidence type="ECO:0000313" key="1">
    <source>
        <dbReference type="EMBL" id="MCI29346.1"/>
    </source>
</evidence>
<protein>
    <submittedName>
        <fullName evidence="1">Uncharacterized protein</fullName>
    </submittedName>
</protein>
<feature type="non-terminal residue" evidence="1">
    <location>
        <position position="1"/>
    </location>
</feature>
<proteinExistence type="predicted"/>
<keyword evidence="2" id="KW-1185">Reference proteome</keyword>